<name>A0A5C2S2S3_9APHY</name>
<dbReference type="EMBL" id="ML122283">
    <property type="protein sequence ID" value="RPD57114.1"/>
    <property type="molecule type" value="Genomic_DNA"/>
</dbReference>
<proteinExistence type="predicted"/>
<evidence type="ECO:0000256" key="1">
    <source>
        <dbReference type="SAM" id="MobiDB-lite"/>
    </source>
</evidence>
<feature type="compositionally biased region" description="Polar residues" evidence="1">
    <location>
        <begin position="89"/>
        <end position="99"/>
    </location>
</feature>
<feature type="region of interest" description="Disordered" evidence="1">
    <location>
        <begin position="84"/>
        <end position="103"/>
    </location>
</feature>
<feature type="compositionally biased region" description="Low complexity" evidence="1">
    <location>
        <begin position="28"/>
        <end position="47"/>
    </location>
</feature>
<accession>A0A5C2S2S3</accession>
<dbReference type="AlphaFoldDB" id="A0A5C2S2S3"/>
<gene>
    <name evidence="2" type="ORF">L227DRAFT_613986</name>
</gene>
<keyword evidence="3" id="KW-1185">Reference proteome</keyword>
<feature type="region of interest" description="Disordered" evidence="1">
    <location>
        <begin position="26"/>
        <end position="65"/>
    </location>
</feature>
<sequence>MAPEVRFNTFGIPYLVEFANVKFRSRSRSGSASSTNLSSDTRSLNSSLHKPTFERRPSRLRPSPSIATFDSDWTFATASSETLAGPSVQKASSSPTSLAKSKPLPEITIESEIETEGQGLLIRFASQLAHPPRKLSHNRLARLKYRIAKAVMAAGMDSSPAGERENPMDARAEAVKEAYRASLCSIRSEEVETQGMPASLFRGTYGQVMTALKAAGLTTTPCNESGVEDATRLGALFVAHQNPYGGVEFTKLTLWA</sequence>
<protein>
    <submittedName>
        <fullName evidence="2">Uncharacterized protein</fullName>
    </submittedName>
</protein>
<evidence type="ECO:0000313" key="3">
    <source>
        <dbReference type="Proteomes" id="UP000313359"/>
    </source>
</evidence>
<evidence type="ECO:0000313" key="2">
    <source>
        <dbReference type="EMBL" id="RPD57114.1"/>
    </source>
</evidence>
<reference evidence="2" key="1">
    <citation type="journal article" date="2018" name="Genome Biol. Evol.">
        <title>Genomics and development of Lentinus tigrinus, a white-rot wood-decaying mushroom with dimorphic fruiting bodies.</title>
        <authorList>
            <person name="Wu B."/>
            <person name="Xu Z."/>
            <person name="Knudson A."/>
            <person name="Carlson A."/>
            <person name="Chen N."/>
            <person name="Kovaka S."/>
            <person name="LaButti K."/>
            <person name="Lipzen A."/>
            <person name="Pennachio C."/>
            <person name="Riley R."/>
            <person name="Schakwitz W."/>
            <person name="Umezawa K."/>
            <person name="Ohm R.A."/>
            <person name="Grigoriev I.V."/>
            <person name="Nagy L.G."/>
            <person name="Gibbons J."/>
            <person name="Hibbett D."/>
        </authorList>
    </citation>
    <scope>NUCLEOTIDE SEQUENCE [LARGE SCALE GENOMIC DNA]</scope>
    <source>
        <strain evidence="2">ALCF2SS1-6</strain>
    </source>
</reference>
<dbReference type="Proteomes" id="UP000313359">
    <property type="component" value="Unassembled WGS sequence"/>
</dbReference>
<organism evidence="2 3">
    <name type="scientific">Lentinus tigrinus ALCF2SS1-6</name>
    <dbReference type="NCBI Taxonomy" id="1328759"/>
    <lineage>
        <taxon>Eukaryota</taxon>
        <taxon>Fungi</taxon>
        <taxon>Dikarya</taxon>
        <taxon>Basidiomycota</taxon>
        <taxon>Agaricomycotina</taxon>
        <taxon>Agaricomycetes</taxon>
        <taxon>Polyporales</taxon>
        <taxon>Polyporaceae</taxon>
        <taxon>Lentinus</taxon>
    </lineage>
</organism>
<dbReference type="OrthoDB" id="3262301at2759"/>